<gene>
    <name evidence="1" type="ORF">MONAX_5E030981</name>
</gene>
<organism evidence="1 2">
    <name type="scientific">Marmota monax</name>
    <name type="common">Woodchuck</name>
    <dbReference type="NCBI Taxonomy" id="9995"/>
    <lineage>
        <taxon>Eukaryota</taxon>
        <taxon>Metazoa</taxon>
        <taxon>Chordata</taxon>
        <taxon>Craniata</taxon>
        <taxon>Vertebrata</taxon>
        <taxon>Euteleostomi</taxon>
        <taxon>Mammalia</taxon>
        <taxon>Eutheria</taxon>
        <taxon>Euarchontoglires</taxon>
        <taxon>Glires</taxon>
        <taxon>Rodentia</taxon>
        <taxon>Sciuromorpha</taxon>
        <taxon>Sciuridae</taxon>
        <taxon>Xerinae</taxon>
        <taxon>Marmotini</taxon>
        <taxon>Marmota</taxon>
    </lineage>
</organism>
<evidence type="ECO:0000313" key="2">
    <source>
        <dbReference type="Proteomes" id="UP000335636"/>
    </source>
</evidence>
<dbReference type="AlphaFoldDB" id="A0A5E4C5S6"/>
<proteinExistence type="predicted"/>
<accession>A0A5E4C5S6</accession>
<reference evidence="1" key="1">
    <citation type="submission" date="2019-04" db="EMBL/GenBank/DDBJ databases">
        <authorList>
            <person name="Alioto T."/>
            <person name="Alioto T."/>
        </authorList>
    </citation>
    <scope>NUCLEOTIDE SEQUENCE [LARGE SCALE GENOMIC DNA]</scope>
</reference>
<keyword evidence="2" id="KW-1185">Reference proteome</keyword>
<sequence length="177" mass="19328">MRRNSRRGEPSTSGPGLAELISKVMMSNSRGLVDYLSPPLTRHPYPQSVHATGKSCILIPGDVKVHQPGRKPARKKQRLVPVPCECLTSSGERENAGHCSQAHGKIVFSLFLQRAQPQCAQSRSYEFNIRAPGLRCCGTQFTGPYTQGLPTLCLGGPEEKTKKHKKVAGTTWSSGFL</sequence>
<dbReference type="Proteomes" id="UP000335636">
    <property type="component" value="Unassembled WGS sequence"/>
</dbReference>
<comment type="caution">
    <text evidence="1">The sequence shown here is derived from an EMBL/GenBank/DDBJ whole genome shotgun (WGS) entry which is preliminary data.</text>
</comment>
<protein>
    <submittedName>
        <fullName evidence="1">Uncharacterized protein</fullName>
    </submittedName>
</protein>
<evidence type="ECO:0000313" key="1">
    <source>
        <dbReference type="EMBL" id="VTJ76252.1"/>
    </source>
</evidence>
<name>A0A5E4C5S6_MARMO</name>
<dbReference type="EMBL" id="CABDUW010000875">
    <property type="protein sequence ID" value="VTJ76252.1"/>
    <property type="molecule type" value="Genomic_DNA"/>
</dbReference>